<proteinExistence type="predicted"/>
<dbReference type="AlphaFoldDB" id="A0A4D7BAK5"/>
<evidence type="ECO:0000313" key="2">
    <source>
        <dbReference type="Proteomes" id="UP000298781"/>
    </source>
</evidence>
<dbReference type="RefSeq" id="WP_136963089.1">
    <property type="nucleotide sequence ID" value="NZ_CP039690.1"/>
</dbReference>
<dbReference type="Proteomes" id="UP000298781">
    <property type="component" value="Chromosome"/>
</dbReference>
<organism evidence="1 2">
    <name type="scientific">Phreatobacter stygius</name>
    <dbReference type="NCBI Taxonomy" id="1940610"/>
    <lineage>
        <taxon>Bacteria</taxon>
        <taxon>Pseudomonadati</taxon>
        <taxon>Pseudomonadota</taxon>
        <taxon>Alphaproteobacteria</taxon>
        <taxon>Hyphomicrobiales</taxon>
        <taxon>Phreatobacteraceae</taxon>
        <taxon>Phreatobacter</taxon>
    </lineage>
</organism>
<gene>
    <name evidence="1" type="ORF">E8M01_27595</name>
</gene>
<evidence type="ECO:0000313" key="1">
    <source>
        <dbReference type="EMBL" id="QCI67660.1"/>
    </source>
</evidence>
<sequence length="174" mass="18843">MSAARIDEPWLSLERIAFSDLGAMLFAAVDAEGINDDRVAELIATALHVLGNGRCIYLASAVAGDLNFPVAAFRRQTIDHSLVHAAVMEPRTGKVVDILGAKSLAELREELKRAIGPVVLTVQAPLSEADFAPGEKEDLLKIAAGLPWMPRGCRPATAWSEWMMLVSDYAKRFG</sequence>
<reference evidence="1 2" key="1">
    <citation type="submission" date="2019-04" db="EMBL/GenBank/DDBJ databases">
        <title>Phreatobacter aquaticus sp. nov.</title>
        <authorList>
            <person name="Choi A."/>
        </authorList>
    </citation>
    <scope>NUCLEOTIDE SEQUENCE [LARGE SCALE GENOMIC DNA]</scope>
    <source>
        <strain evidence="1 2">KCTC 52518</strain>
    </source>
</reference>
<dbReference type="KEGG" id="pstg:E8M01_27595"/>
<accession>A0A4D7BAK5</accession>
<keyword evidence="2" id="KW-1185">Reference proteome</keyword>
<name>A0A4D7BAK5_9HYPH</name>
<protein>
    <submittedName>
        <fullName evidence="1">Uncharacterized protein</fullName>
    </submittedName>
</protein>
<dbReference type="EMBL" id="CP039690">
    <property type="protein sequence ID" value="QCI67660.1"/>
    <property type="molecule type" value="Genomic_DNA"/>
</dbReference>